<evidence type="ECO:0000259" key="1">
    <source>
        <dbReference type="Pfam" id="PF03235"/>
    </source>
</evidence>
<feature type="domain" description="GmrSD restriction endonucleases N-terminal" evidence="1">
    <location>
        <begin position="11"/>
        <end position="232"/>
    </location>
</feature>
<dbReference type="Pfam" id="PF03235">
    <property type="entry name" value="GmrSD_N"/>
    <property type="match status" value="1"/>
</dbReference>
<evidence type="ECO:0000313" key="2">
    <source>
        <dbReference type="EMBL" id="KKU89631.1"/>
    </source>
</evidence>
<protein>
    <submittedName>
        <fullName evidence="2">Putative type I restriction-modification system protein</fullName>
    </submittedName>
</protein>
<gene>
    <name evidence="2" type="ORF">UY19_C0011G0036</name>
</gene>
<evidence type="ECO:0000313" key="3">
    <source>
        <dbReference type="Proteomes" id="UP000033882"/>
    </source>
</evidence>
<dbReference type="PANTHER" id="PTHR35149:SF1">
    <property type="entry name" value="DUF5655 DOMAIN-CONTAINING PROTEIN"/>
    <property type="match status" value="1"/>
</dbReference>
<dbReference type="PATRIC" id="fig|1619005.3.peg.678"/>
<dbReference type="PANTHER" id="PTHR35149">
    <property type="entry name" value="SLL5132 PROTEIN"/>
    <property type="match status" value="1"/>
</dbReference>
<dbReference type="AlphaFoldDB" id="A0A0G1U699"/>
<proteinExistence type="predicted"/>
<reference evidence="2 3" key="1">
    <citation type="journal article" date="2015" name="Nature">
        <title>rRNA introns, odd ribosomes, and small enigmatic genomes across a large radiation of phyla.</title>
        <authorList>
            <person name="Brown C.T."/>
            <person name="Hug L.A."/>
            <person name="Thomas B.C."/>
            <person name="Sharon I."/>
            <person name="Castelle C.J."/>
            <person name="Singh A."/>
            <person name="Wilkins M.J."/>
            <person name="Williams K.H."/>
            <person name="Banfield J.F."/>
        </authorList>
    </citation>
    <scope>NUCLEOTIDE SEQUENCE [LARGE SCALE GENOMIC DNA]</scope>
</reference>
<dbReference type="InterPro" id="IPR004919">
    <property type="entry name" value="GmrSD_N"/>
</dbReference>
<sequence length="429" mass="49214">MIYNTNHYTIAELFREGGNIRYVIPKFQREYIWSRENWEILFDDMVEGNGDGNFIGSILCVKNDDASAIGMRQLEVVDGQQRLATISLLFCALYTSIQKRSEDQIGSADDVLHIIQSRLIQEGSPIQTRVVLSQQHDNFADYEALLAGMGILKIGTESKGSKVRKIHKAYNYFLGRLKGYNMEELQKLMTWVDSILVVMIEVSSHADAFMLFEGLNDRGVPLAAGDLIKNKMLSELERKGVEIDEAFIGWNIFLDNVVNHTIQERFLRQYYNAFHLFRPEIKINTIEKATKANLVKIYEALIMRDPKLIFDEIVAKSGMYYALIKGDATHPILGSMVMELDALATAKASPAYMVLLYLISTGMSDPVFYKKIIDALISYFNKRNLTDYHDEKDVDLFLMDLIRKIEEDKANRLNTEYITGYLTHTIYLR</sequence>
<dbReference type="EMBL" id="LCPB01000011">
    <property type="protein sequence ID" value="KKU89631.1"/>
    <property type="molecule type" value="Genomic_DNA"/>
</dbReference>
<organism evidence="2 3">
    <name type="scientific">Candidatus Wolfebacteria bacterium GW2011_GWA2_47_9b</name>
    <dbReference type="NCBI Taxonomy" id="1619005"/>
    <lineage>
        <taxon>Bacteria</taxon>
        <taxon>Candidatus Wolfeibacteriota</taxon>
    </lineage>
</organism>
<name>A0A0G1U699_9BACT</name>
<comment type="caution">
    <text evidence="2">The sequence shown here is derived from an EMBL/GenBank/DDBJ whole genome shotgun (WGS) entry which is preliminary data.</text>
</comment>
<dbReference type="Proteomes" id="UP000033882">
    <property type="component" value="Unassembled WGS sequence"/>
</dbReference>
<accession>A0A0G1U699</accession>